<dbReference type="SUPFAM" id="SSF55874">
    <property type="entry name" value="ATPase domain of HSP90 chaperone/DNA topoisomerase II/histidine kinase"/>
    <property type="match status" value="1"/>
</dbReference>
<dbReference type="SUPFAM" id="SSF55785">
    <property type="entry name" value="PYP-like sensor domain (PAS domain)"/>
    <property type="match status" value="1"/>
</dbReference>
<evidence type="ECO:0000256" key="6">
    <source>
        <dbReference type="ARBA" id="ARBA00022777"/>
    </source>
</evidence>
<dbReference type="InterPro" id="IPR035965">
    <property type="entry name" value="PAS-like_dom_sf"/>
</dbReference>
<dbReference type="AlphaFoldDB" id="A0A3A8K6X9"/>
<comment type="catalytic activity">
    <reaction evidence="1">
        <text>ATP + protein L-histidine = ADP + protein N-phospho-L-histidine.</text>
        <dbReference type="EC" id="2.7.13.3"/>
    </reaction>
</comment>
<dbReference type="InterPro" id="IPR004358">
    <property type="entry name" value="Sig_transdc_His_kin-like_C"/>
</dbReference>
<dbReference type="InterPro" id="IPR036097">
    <property type="entry name" value="HisK_dim/P_sf"/>
</dbReference>
<evidence type="ECO:0000256" key="3">
    <source>
        <dbReference type="ARBA" id="ARBA00022553"/>
    </source>
</evidence>
<dbReference type="InterPro" id="IPR029016">
    <property type="entry name" value="GAF-like_dom_sf"/>
</dbReference>
<dbReference type="Proteomes" id="UP000268313">
    <property type="component" value="Unassembled WGS sequence"/>
</dbReference>
<reference evidence="13" key="1">
    <citation type="submission" date="2018-09" db="EMBL/GenBank/DDBJ databases">
        <authorList>
            <person name="Livingstone P.G."/>
            <person name="Whitworth D.E."/>
        </authorList>
    </citation>
    <scope>NUCLEOTIDE SEQUENCE [LARGE SCALE GENOMIC DNA]</scope>
    <source>
        <strain evidence="13">CA043D</strain>
    </source>
</reference>
<dbReference type="GO" id="GO:0000155">
    <property type="term" value="F:phosphorelay sensor kinase activity"/>
    <property type="evidence" value="ECO:0007669"/>
    <property type="project" value="InterPro"/>
</dbReference>
<dbReference type="InterPro" id="IPR000014">
    <property type="entry name" value="PAS"/>
</dbReference>
<dbReference type="SMART" id="SM00091">
    <property type="entry name" value="PAS"/>
    <property type="match status" value="2"/>
</dbReference>
<keyword evidence="5" id="KW-0547">Nucleotide-binding</keyword>
<organism evidence="12 13">
    <name type="scientific">Corallococcus carmarthensis</name>
    <dbReference type="NCBI Taxonomy" id="2316728"/>
    <lineage>
        <taxon>Bacteria</taxon>
        <taxon>Pseudomonadati</taxon>
        <taxon>Myxococcota</taxon>
        <taxon>Myxococcia</taxon>
        <taxon>Myxococcales</taxon>
        <taxon>Cystobacterineae</taxon>
        <taxon>Myxococcaceae</taxon>
        <taxon>Corallococcus</taxon>
    </lineage>
</organism>
<evidence type="ECO:0000256" key="1">
    <source>
        <dbReference type="ARBA" id="ARBA00000085"/>
    </source>
</evidence>
<dbReference type="SMART" id="SM00065">
    <property type="entry name" value="GAF"/>
    <property type="match status" value="1"/>
</dbReference>
<dbReference type="SUPFAM" id="SSF47384">
    <property type="entry name" value="Homodimeric domain of signal transducing histidine kinase"/>
    <property type="match status" value="1"/>
</dbReference>
<dbReference type="PANTHER" id="PTHR43065:SF10">
    <property type="entry name" value="PEROXIDE STRESS-ACTIVATED HISTIDINE KINASE MAK3"/>
    <property type="match status" value="1"/>
</dbReference>
<dbReference type="InterPro" id="IPR003018">
    <property type="entry name" value="GAF"/>
</dbReference>
<dbReference type="PROSITE" id="PS50109">
    <property type="entry name" value="HIS_KIN"/>
    <property type="match status" value="1"/>
</dbReference>
<evidence type="ECO:0000313" key="13">
    <source>
        <dbReference type="Proteomes" id="UP000268313"/>
    </source>
</evidence>
<keyword evidence="3" id="KW-0597">Phosphoprotein</keyword>
<feature type="domain" description="Histidine kinase" evidence="9">
    <location>
        <begin position="426"/>
        <end position="639"/>
    </location>
</feature>
<evidence type="ECO:0000313" key="12">
    <source>
        <dbReference type="EMBL" id="RKH03938.1"/>
    </source>
</evidence>
<sequence length="640" mass="68647">MKSEVRAVRPSGTLAPDAFQAFFDALDEPAAVCDVSLRIAAVNPALRRFCAAHDISVEVVAEALASAIAPEDGQSHEVDLVLQSGTSLVLTLSRRADTVAVRARVDTEIISGRLVVAERALLEQARTEGVLLDLGRSVAEAGGEEELVAAVARGVKELFPGRAFCIRIVDARTGGLTSLYAEGRLKEGAHEPLVLFQRSVEKTNLTVTALPQGRVSISEEVPLLFHGSTRAVSAPLVASGQLFGAINMEYPEGLDADPAHDERVLLQLASQVAVAVKNAKLIDELTFVRKYLEELLEKANALILVVNRDKQVVVFNQALSALTGLSKEQVLGRDLSSLVADSEQLRLAPVLAAAMRGESVNNLETRLITRDGGEVRVSFATSSMLTQPGEVEGVIAIGQDVTVVKELEKRIIHAEKLASIGQLAASVVHEINNPMTAVATYADALLQRSRMTPGANPADQEKLKKILESSHRILRFTRDLVSYARPAQDRPERVSLNAVVDMAVGFCEHVVSQARVSVQREYASDVPPLAAVRANLVQVFVNLITNACHAMQPGGQVHLSTVQDGTEAVVRVRDTGTGIEPRNLSRIFEPFFTTKPEGRGTGLGLSICQGIVENHGGRLTVESTLGQGTTFTVRLPLAAD</sequence>
<dbReference type="InterPro" id="IPR013767">
    <property type="entry name" value="PAS_fold"/>
</dbReference>
<keyword evidence="7" id="KW-0067">ATP-binding</keyword>
<dbReference type="SMART" id="SM00388">
    <property type="entry name" value="HisKA"/>
    <property type="match status" value="1"/>
</dbReference>
<evidence type="ECO:0000256" key="5">
    <source>
        <dbReference type="ARBA" id="ARBA00022741"/>
    </source>
</evidence>
<evidence type="ECO:0000256" key="7">
    <source>
        <dbReference type="ARBA" id="ARBA00022840"/>
    </source>
</evidence>
<name>A0A3A8K6X9_9BACT</name>
<dbReference type="PRINTS" id="PR00344">
    <property type="entry name" value="BCTRLSENSOR"/>
</dbReference>
<dbReference type="Gene3D" id="3.30.565.10">
    <property type="entry name" value="Histidine kinase-like ATPase, C-terminal domain"/>
    <property type="match status" value="1"/>
</dbReference>
<keyword evidence="8" id="KW-0902">Two-component regulatory system</keyword>
<proteinExistence type="predicted"/>
<feature type="domain" description="PAC" evidence="11">
    <location>
        <begin position="361"/>
        <end position="413"/>
    </location>
</feature>
<keyword evidence="4" id="KW-0808">Transferase</keyword>
<dbReference type="Pfam" id="PF02518">
    <property type="entry name" value="HATPase_c"/>
    <property type="match status" value="1"/>
</dbReference>
<dbReference type="SMART" id="SM00387">
    <property type="entry name" value="HATPase_c"/>
    <property type="match status" value="1"/>
</dbReference>
<accession>A0A3A8K6X9</accession>
<dbReference type="PANTHER" id="PTHR43065">
    <property type="entry name" value="SENSOR HISTIDINE KINASE"/>
    <property type="match status" value="1"/>
</dbReference>
<dbReference type="Gene3D" id="1.10.287.130">
    <property type="match status" value="1"/>
</dbReference>
<dbReference type="EC" id="2.7.13.3" evidence="2"/>
<protein>
    <recommendedName>
        <fullName evidence="2">histidine kinase</fullName>
        <ecNumber evidence="2">2.7.13.3</ecNumber>
    </recommendedName>
</protein>
<dbReference type="InterPro" id="IPR000700">
    <property type="entry name" value="PAS-assoc_C"/>
</dbReference>
<evidence type="ECO:0000259" key="11">
    <source>
        <dbReference type="PROSITE" id="PS50113"/>
    </source>
</evidence>
<dbReference type="GO" id="GO:0006355">
    <property type="term" value="P:regulation of DNA-templated transcription"/>
    <property type="evidence" value="ECO:0007669"/>
    <property type="project" value="InterPro"/>
</dbReference>
<dbReference type="Gene3D" id="3.30.450.40">
    <property type="match status" value="1"/>
</dbReference>
<comment type="caution">
    <text evidence="12">The sequence shown here is derived from an EMBL/GenBank/DDBJ whole genome shotgun (WGS) entry which is preliminary data.</text>
</comment>
<evidence type="ECO:0000259" key="10">
    <source>
        <dbReference type="PROSITE" id="PS50112"/>
    </source>
</evidence>
<dbReference type="CDD" id="cd00082">
    <property type="entry name" value="HisKA"/>
    <property type="match status" value="1"/>
</dbReference>
<dbReference type="GO" id="GO:0005524">
    <property type="term" value="F:ATP binding"/>
    <property type="evidence" value="ECO:0007669"/>
    <property type="project" value="UniProtKB-KW"/>
</dbReference>
<dbReference type="EMBL" id="RAWE01000034">
    <property type="protein sequence ID" value="RKH03938.1"/>
    <property type="molecule type" value="Genomic_DNA"/>
</dbReference>
<keyword evidence="6" id="KW-0418">Kinase</keyword>
<dbReference type="RefSeq" id="WP_120602759.1">
    <property type="nucleotide sequence ID" value="NZ_JABFJX010000057.1"/>
</dbReference>
<dbReference type="OrthoDB" id="9784397at2"/>
<dbReference type="NCBIfam" id="TIGR00229">
    <property type="entry name" value="sensory_box"/>
    <property type="match status" value="1"/>
</dbReference>
<dbReference type="Pfam" id="PF00989">
    <property type="entry name" value="PAS"/>
    <property type="match status" value="1"/>
</dbReference>
<dbReference type="InterPro" id="IPR005467">
    <property type="entry name" value="His_kinase_dom"/>
</dbReference>
<dbReference type="InterPro" id="IPR003594">
    <property type="entry name" value="HATPase_dom"/>
</dbReference>
<dbReference type="SUPFAM" id="SSF55781">
    <property type="entry name" value="GAF domain-like"/>
    <property type="match status" value="1"/>
</dbReference>
<gene>
    <name evidence="12" type="ORF">D7X32_12510</name>
</gene>
<dbReference type="PROSITE" id="PS50113">
    <property type="entry name" value="PAC"/>
    <property type="match status" value="1"/>
</dbReference>
<evidence type="ECO:0000256" key="2">
    <source>
        <dbReference type="ARBA" id="ARBA00012438"/>
    </source>
</evidence>
<keyword evidence="13" id="KW-1185">Reference proteome</keyword>
<dbReference type="Pfam" id="PF00512">
    <property type="entry name" value="HisKA"/>
    <property type="match status" value="1"/>
</dbReference>
<evidence type="ECO:0000256" key="8">
    <source>
        <dbReference type="ARBA" id="ARBA00023012"/>
    </source>
</evidence>
<evidence type="ECO:0000256" key="4">
    <source>
        <dbReference type="ARBA" id="ARBA00022679"/>
    </source>
</evidence>
<dbReference type="CDD" id="cd00130">
    <property type="entry name" value="PAS"/>
    <property type="match status" value="1"/>
</dbReference>
<feature type="domain" description="PAS" evidence="10">
    <location>
        <begin position="288"/>
        <end position="358"/>
    </location>
</feature>
<dbReference type="Gene3D" id="3.30.450.20">
    <property type="entry name" value="PAS domain"/>
    <property type="match status" value="1"/>
</dbReference>
<evidence type="ECO:0000259" key="9">
    <source>
        <dbReference type="PROSITE" id="PS50109"/>
    </source>
</evidence>
<dbReference type="InterPro" id="IPR036890">
    <property type="entry name" value="HATPase_C_sf"/>
</dbReference>
<dbReference type="PROSITE" id="PS50112">
    <property type="entry name" value="PAS"/>
    <property type="match status" value="1"/>
</dbReference>
<dbReference type="InterPro" id="IPR003661">
    <property type="entry name" value="HisK_dim/P_dom"/>
</dbReference>